<keyword evidence="2" id="KW-1185">Reference proteome</keyword>
<dbReference type="EMBL" id="CP002329">
    <property type="protein sequence ID" value="AEF37834.1"/>
    <property type="molecule type" value="Genomic_DNA"/>
</dbReference>
<dbReference type="KEGG" id="mjd:JDM601_3834"/>
<organism evidence="1 2">
    <name type="scientific">Mycolicibacter sinensis (strain JDM601)</name>
    <name type="common">Mycobacterium sinense</name>
    <dbReference type="NCBI Taxonomy" id="875328"/>
    <lineage>
        <taxon>Bacteria</taxon>
        <taxon>Bacillati</taxon>
        <taxon>Actinomycetota</taxon>
        <taxon>Actinomycetes</taxon>
        <taxon>Mycobacteriales</taxon>
        <taxon>Mycobacteriaceae</taxon>
        <taxon>Mycolicibacter</taxon>
    </lineage>
</organism>
<dbReference type="HOGENOM" id="CLU_2247072_0_0_11"/>
<protein>
    <recommendedName>
        <fullName evidence="3">TetR family transcriptional regulator</fullName>
    </recommendedName>
</protein>
<proteinExistence type="predicted"/>
<evidence type="ECO:0008006" key="3">
    <source>
        <dbReference type="Google" id="ProtNLM"/>
    </source>
</evidence>
<name>F5YRP4_MYCSD</name>
<evidence type="ECO:0000313" key="2">
    <source>
        <dbReference type="Proteomes" id="UP000009224"/>
    </source>
</evidence>
<dbReference type="Proteomes" id="UP000009224">
    <property type="component" value="Chromosome"/>
</dbReference>
<reference evidence="1 2" key="1">
    <citation type="journal article" date="2011" name="J. Bacteriol.">
        <title>Complete genome sequence of a novel clinical isolate, the nontuberculous Mycobacterium strain JDM601.</title>
        <authorList>
            <person name="Zhang Z.Y."/>
            <person name="Sun Z.Q."/>
            <person name="Wang Z.L."/>
            <person name="Wen Z.L."/>
            <person name="Sun Q.W."/>
            <person name="Zhu Z.Q."/>
            <person name="Song Y.Z."/>
            <person name="Zhao J.W."/>
            <person name="Wang H.H."/>
            <person name="Zhang S.L."/>
            <person name="Guo X.K."/>
        </authorList>
    </citation>
    <scope>NUCLEOTIDE SEQUENCE [LARGE SCALE GENOMIC DNA]</scope>
    <source>
        <strain evidence="1 2">JDM601</strain>
    </source>
</reference>
<dbReference type="AlphaFoldDB" id="F5YRP4"/>
<evidence type="ECO:0000313" key="1">
    <source>
        <dbReference type="EMBL" id="AEF37834.1"/>
    </source>
</evidence>
<gene>
    <name evidence="1" type="ordered locus">JDM601_3834</name>
</gene>
<sequence length="104" mass="11057">MSALLTATVSLRREHPHVARYLAVIRQDIERHPELAELGSYDALFDEFWRATANAQSELGRAVALRAVIEGLLAVGGAGLGLDEVAAGAVVLRTVFDTGLGSQS</sequence>
<accession>F5YRP4</accession>